<dbReference type="InterPro" id="IPR013783">
    <property type="entry name" value="Ig-like_fold"/>
</dbReference>
<dbReference type="CDD" id="cd00063">
    <property type="entry name" value="FN3"/>
    <property type="match status" value="1"/>
</dbReference>
<feature type="domain" description="Fibronectin type-III" evidence="3">
    <location>
        <begin position="2182"/>
        <end position="2287"/>
    </location>
</feature>
<dbReference type="InterPro" id="IPR044060">
    <property type="entry name" value="Bacterial_rp_domain"/>
</dbReference>
<dbReference type="InterPro" id="IPR002126">
    <property type="entry name" value="Cadherin-like_dom"/>
</dbReference>
<evidence type="ECO:0000313" key="4">
    <source>
        <dbReference type="EMBL" id="REG11444.1"/>
    </source>
</evidence>
<reference evidence="4 5" key="1">
    <citation type="submission" date="2018-08" db="EMBL/GenBank/DDBJ databases">
        <title>Genomic Encyclopedia of Type Strains, Phase IV (KMG-IV): sequencing the most valuable type-strain genomes for metagenomic binning, comparative biology and taxonomic classification.</title>
        <authorList>
            <person name="Goeker M."/>
        </authorList>
    </citation>
    <scope>NUCLEOTIDE SEQUENCE [LARGE SCALE GENOMIC DNA]</scope>
    <source>
        <strain evidence="4 5">DSM 23923</strain>
    </source>
</reference>
<dbReference type="Pfam" id="PF17963">
    <property type="entry name" value="Big_9"/>
    <property type="match status" value="9"/>
</dbReference>
<name>A0A347ZRS1_9CHLR</name>
<dbReference type="Gene3D" id="2.60.40.2810">
    <property type="match status" value="4"/>
</dbReference>
<dbReference type="InterPro" id="IPR036116">
    <property type="entry name" value="FN3_sf"/>
</dbReference>
<dbReference type="NCBIfam" id="NF012211">
    <property type="entry name" value="tand_rpt_95"/>
    <property type="match status" value="9"/>
</dbReference>
<dbReference type="EMBL" id="QUMS01000001">
    <property type="protein sequence ID" value="REG11444.1"/>
    <property type="molecule type" value="Genomic_DNA"/>
</dbReference>
<dbReference type="Gene3D" id="2.60.40.3440">
    <property type="match status" value="4"/>
</dbReference>
<dbReference type="RefSeq" id="WP_116224576.1">
    <property type="nucleotide sequence ID" value="NZ_AP018437.1"/>
</dbReference>
<dbReference type="GO" id="GO:0016020">
    <property type="term" value="C:membrane"/>
    <property type="evidence" value="ECO:0007669"/>
    <property type="project" value="InterPro"/>
</dbReference>
<dbReference type="InterPro" id="IPR015919">
    <property type="entry name" value="Cadherin-like_sf"/>
</dbReference>
<feature type="domain" description="Cadherin" evidence="2">
    <location>
        <begin position="1337"/>
        <end position="1435"/>
    </location>
</feature>
<dbReference type="GO" id="GO:0005509">
    <property type="term" value="F:calcium ion binding"/>
    <property type="evidence" value="ECO:0007669"/>
    <property type="project" value="InterPro"/>
</dbReference>
<evidence type="ECO:0000313" key="5">
    <source>
        <dbReference type="Proteomes" id="UP000256388"/>
    </source>
</evidence>
<dbReference type="GO" id="GO:0007156">
    <property type="term" value="P:homophilic cell adhesion via plasma membrane adhesion molecules"/>
    <property type="evidence" value="ECO:0007669"/>
    <property type="project" value="InterPro"/>
</dbReference>
<feature type="domain" description="Fibronectin type-III" evidence="3">
    <location>
        <begin position="2767"/>
        <end position="2875"/>
    </location>
</feature>
<feature type="region of interest" description="Disordered" evidence="1">
    <location>
        <begin position="70"/>
        <end position="100"/>
    </location>
</feature>
<comment type="caution">
    <text evidence="4">The sequence shown here is derived from an EMBL/GenBank/DDBJ whole genome shotgun (WGS) entry which is preliminary data.</text>
</comment>
<dbReference type="SUPFAM" id="SSF49265">
    <property type="entry name" value="Fibronectin type III"/>
    <property type="match status" value="4"/>
</dbReference>
<dbReference type="Pfam" id="PF18998">
    <property type="entry name" value="Flg_new_2"/>
    <property type="match status" value="5"/>
</dbReference>
<dbReference type="Gene3D" id="2.60.40.10">
    <property type="entry name" value="Immunoglobulins"/>
    <property type="match status" value="9"/>
</dbReference>
<dbReference type="PANTHER" id="PTHR33307:SF11">
    <property type="entry name" value="ALPHA-L-RHAMNOSIDASE"/>
    <property type="match status" value="1"/>
</dbReference>
<keyword evidence="5" id="KW-1185">Reference proteome</keyword>
<evidence type="ECO:0000256" key="1">
    <source>
        <dbReference type="SAM" id="MobiDB-lite"/>
    </source>
</evidence>
<dbReference type="PANTHER" id="PTHR33307">
    <property type="entry name" value="ALPHA-RHAMNOSIDASE (EUROFUNG)"/>
    <property type="match status" value="1"/>
</dbReference>
<dbReference type="SMART" id="SM00060">
    <property type="entry name" value="FN3"/>
    <property type="match status" value="6"/>
</dbReference>
<dbReference type="SUPFAM" id="SSF49313">
    <property type="entry name" value="Cadherin-like"/>
    <property type="match status" value="1"/>
</dbReference>
<organism evidence="4 5">
    <name type="scientific">Pelolinea submarina</name>
    <dbReference type="NCBI Taxonomy" id="913107"/>
    <lineage>
        <taxon>Bacteria</taxon>
        <taxon>Bacillati</taxon>
        <taxon>Chloroflexota</taxon>
        <taxon>Anaerolineae</taxon>
        <taxon>Anaerolineales</taxon>
        <taxon>Anaerolineaceae</taxon>
        <taxon>Pelolinea</taxon>
    </lineage>
</organism>
<dbReference type="PROSITE" id="PS50853">
    <property type="entry name" value="FN3"/>
    <property type="match status" value="2"/>
</dbReference>
<dbReference type="Gene3D" id="3.60.21.10">
    <property type="match status" value="1"/>
</dbReference>
<dbReference type="OrthoDB" id="1016457at2"/>
<evidence type="ECO:0000259" key="3">
    <source>
        <dbReference type="PROSITE" id="PS50853"/>
    </source>
</evidence>
<dbReference type="InterPro" id="IPR003961">
    <property type="entry name" value="FN3_dom"/>
</dbReference>
<sequence length="2966" mass="316192">MYTKGSSVSRTQVSGITLRLLIVLLMVLTSFSTNFQFVNAADDGTEPQGGEEFPTEIPTEEIIQDLSEEPPLEPTEEPAVGADGDPTDEPTLEPTETSTEEPVCYVLTLNHSGNGSDLLADPANSAGCLSGEYVEGEIINLSGAVPDDGWEIDGWVGTDDDTSTADNNSLIMPASETTVSVVYSEIVVIAQEEEVEAESAYTWKAYNDSAYIDGQISTNITTYESFTNGDGGLLMKYADGTNTSVTVVVNTSGTVSEQTSSSYSGAETDAGTDAYTTFHDYVNIVGGARLGTASSYITLTFTGLDTSKTYSFATTANRADSDYTDRITIFTISDIDAATNGSTSGTDISTTSITDDTTSFCTGYNTENGYVARWTGIQPGSDGDFVVKFSVDSTDSNYAYGPSAFLLAQESGEPVEQYTLAVTDDGNGSVTLSPSGGIYDEGTVVTLTPVPNTSYAFSSWSGADASDVTYSSGKYKITMDADKSITANFVESTGWVAYNDMNPYSGDANATNVTEHNYDTNDGALVDYNTGTTLNATVTGSCVNGSGTAVSCDDSFEDYGAQTNSGTDAADVFGTSDSVIVDLQNMVQLTDANYDDIITLENLDPTKTYNITVTTNRDSTSYASMRFTKVTIVGAETYTNASSSGVVVNSEDSVSFSTGYNTVNGYVAKWTGITTGSDGSFSIKSEWDDDQGSGSSNTKGYAMTAFKLEEVSQGPEQYTLSVGNDGNGSVDLSPSGGTYDEGTIVTLTPVPGSGFIFSSWSGTNSGDLTNNGDGTYSITMDADKAVTANFEATTLKTLTVTTDGNGTVSFNPTGGAYDEGTVVTLTPTAFSGFAFGSWSGADSDDVYDNLDGTYSITMDTNKVLAANFIVIPQHTLTVATDGNGSVTLSPDGGIYNENSVVVLTPIPNSNYMFSSWSGTDYEDVMDNLDGTYSITMDEAKAITANFVIENEAPAAPVLVQPADSAVSVSTSPTLEVTVTDPEADLMDVTFYGRATGSGTGENFTLVAIPDTQNLVTSSSGAAIFNTMTQWIVDNKTTDNIVFTTHLGDIVNATSTSQSEYADAAMDILDAGNVSYSVGPGNHDLLSGSLYSTYFGSARFSGKSYYQGDYSGGGDNYNNYSFFTAGGMDFIIINMQYNAGSSALAWADDLLKTYSDKRAIVVQHDMLSVTNGWVNQATYNALKNNPNLFLMLCGHMHTSTDGAAYVAGTGDSGQTIHVILTDYQDYSNGYIKLLEFQPLEDEIEVTTYSPNLNTYMTGSEEVMSLVYEMDASSAFEVIGTANGVANGDSASMTWDDLANETEYEWYAVVSDGVSNTNGDTWSFTTGTAITNNDPVITESDPQSVSMSEDGSPNTFSLTLNASDLDGDTLTWSIANDASHGSASASGIGSSISVGYTPDVNYNGLDSFVVRVSDGKGGVDTVTVNVDVTAVNDAPVANAQVVTTAEDTAKTITLTGSDVDGDSLSCSVVDSPTHGVLSGTPPNLTYTPTENYNGSDSFTFKVNDGTVDSNAATVSITVSEVNDAPVITEGANTTVTMSEDGSPIAFELTLNATDADGDTLTWSILTDATFGSAAASGTGASKVIEYSPNSNHNGSDNFVVQVTDGHEVDTITVNVTISPINDAPIANAQSVVVDEDIAKGITLTGTDVDGDSLNYTVVASPVSGTLSGSAPNLVYTPNSEFSGADSFTFKVDDGDLESSPATVSITVNNVNDAPVISESDPQYVSMSEDGSPIAFELSLNATDAEDDTLTWSIAGDAVNGTASASGIGSSIVVGYTPAANYHGEDSFIVQVSDGNGVDTITVNVTIVPINDLPIITESDPQNISMSEDGFPTAFALTLNASDVDGDILAWSILTDAANGSASVSGNGSSIEVEYSAESNYFGTDSFVVQVSDGSGVDTITVNVTIDAVNDAPVCSDVTLNTFANTEWHTAPDCTDIEGDSLTYSIVDGPAYGTGSVVDDLLTYMPGTDYSGADSFTYQANDGEANSNAAEVIVTVNESNQAPVCTATELITDEDTTGQTDPDCTDHEGSPLTYSIAAQPVYGTAVVVEGQLEYTPAENFNGSDSFTYTANDGFDDSEATEVSVTVNAVNDAPECMDTSLNTNQNTQGTADPQCVDVDGDVLSYSIVTQPSHSSAWVRNGKLVYLPGWNYAGTDSFVYKASDGITESGSAIVSVTVSDDALPTRAPSTPALAFPSNKGLVTELTPRLDWSNSRIYSGTAFDHYQVQVATDEDFTAVVVDEDVAGQTSSEYTLESPLNTNTRYYWRVRAFNSFGQFSSWANVRYFREAMEAPQLTSPNDAIYLDNLQPEFDWEDVVGASGYTIQISAKPNMGSPSSGKVTDSSYVPTKDLSKNKTLYWRVRAEGENGPSEWSEVRSMVTPNTPTTPKLILPKNKALVTDQMPRLDWSNSAAPNGTIFDHYQVQVATDEDFTAVVVNQDVAGQANSEYTLESPLNTNTRYYWRVRAFNTLGQYSSWSAAYYFREAVEAPELNSPADGTFLDNLRPEFDWEDVVGASGYTIQISSRINMGSPVSAKVTDSSYIPTKDLSKNKTLYWRVRTEGENGPSEWSEVRSMVTPNSPTTPKLILPRNKALVTDLMPRLDWSNSAVPIGTIFDHYQVQVATDEDFTAVVVNRNVAGQANSEYTLESPLNTNTRYYWRVRAFNTLGQYGSWSMAYYFREAMDAPQLASPNDAIYLDNLRPEFDWDDVVGASGYTIQISAKPNMGSPVSAKVAESSYVPTKDLSKNKTLYWRVRAEGENGPSGWSEVRTMVTPNTPTTPKLISPKNKVLVTDLMPRLDWSNSAAPNGTIFDHYQVQVATDEDFTVVVVNQDVAGQANSEYTLESALNPNTRYYWRVRAFNTLGQYSSWSTAYYFREAMEAPGMVQPEDGVEAESLQPQFEWEAVEGASTYTIQLSTRSNMKSASSKTVLETQYNQTRNLSAGKTYYWRVRANGENGPSTWSEVRVIVMPSS</sequence>
<dbReference type="Pfam" id="PF25788">
    <property type="entry name" value="Ig_Rha78A_N"/>
    <property type="match status" value="5"/>
</dbReference>
<accession>A0A347ZRS1</accession>
<dbReference type="Proteomes" id="UP000256388">
    <property type="component" value="Unassembled WGS sequence"/>
</dbReference>
<evidence type="ECO:0000259" key="2">
    <source>
        <dbReference type="PROSITE" id="PS50268"/>
    </source>
</evidence>
<proteinExistence type="predicted"/>
<dbReference type="PROSITE" id="PS50268">
    <property type="entry name" value="CADHERIN_2"/>
    <property type="match status" value="1"/>
</dbReference>
<protein>
    <submittedName>
        <fullName evidence="4">Calcineurin-like phosphoesterase family protein</fullName>
    </submittedName>
</protein>
<dbReference type="InterPro" id="IPR029052">
    <property type="entry name" value="Metallo-depent_PP-like"/>
</dbReference>
<dbReference type="InterPro" id="IPR016007">
    <property type="entry name" value="Alpha_rhamnosid"/>
</dbReference>
<gene>
    <name evidence="4" type="ORF">DFR64_1331</name>
</gene>
<dbReference type="SUPFAM" id="SSF56300">
    <property type="entry name" value="Metallo-dependent phosphatases"/>
    <property type="match status" value="1"/>
</dbReference>